<evidence type="ECO:0000313" key="2">
    <source>
        <dbReference type="EMBL" id="KXZ43174.1"/>
    </source>
</evidence>
<name>A0A150G008_GONPE</name>
<organism evidence="2 3">
    <name type="scientific">Gonium pectorale</name>
    <name type="common">Green alga</name>
    <dbReference type="NCBI Taxonomy" id="33097"/>
    <lineage>
        <taxon>Eukaryota</taxon>
        <taxon>Viridiplantae</taxon>
        <taxon>Chlorophyta</taxon>
        <taxon>core chlorophytes</taxon>
        <taxon>Chlorophyceae</taxon>
        <taxon>CS clade</taxon>
        <taxon>Chlamydomonadales</taxon>
        <taxon>Volvocaceae</taxon>
        <taxon>Gonium</taxon>
    </lineage>
</organism>
<keyword evidence="1" id="KW-0472">Membrane</keyword>
<accession>A0A150G008</accession>
<evidence type="ECO:0000313" key="3">
    <source>
        <dbReference type="Proteomes" id="UP000075714"/>
    </source>
</evidence>
<dbReference type="Proteomes" id="UP000075714">
    <property type="component" value="Unassembled WGS sequence"/>
</dbReference>
<sequence>MEDMALRDLPAFGSYVLGATGASSLATVAWSMASDRLAGLIRGTTLTFMLGAGQPNSSAATRVCHHAAITPVFFPQRINTDLVRAVVAIRLDQTIIQVDEQMLVPVVAGALLGPACAAQLLAVTPQGAPPVAGMAAAAVGQAAQPVAAAAGMVVQPAADAVRLIAEPLAAAASMLADPFATAAGQVAAPLTTAFGQAAGQVCAAALAGPYGQAQLASSGELERLTSLAWPSTFPVSVPAQYAQPAVTAINLTNHAHLDVVAYDARAYSASVIQELKKSCSASG</sequence>
<feature type="transmembrane region" description="Helical" evidence="1">
    <location>
        <begin position="12"/>
        <end position="33"/>
    </location>
</feature>
<dbReference type="EMBL" id="LSYV01000100">
    <property type="protein sequence ID" value="KXZ43174.1"/>
    <property type="molecule type" value="Genomic_DNA"/>
</dbReference>
<comment type="caution">
    <text evidence="2">The sequence shown here is derived from an EMBL/GenBank/DDBJ whole genome shotgun (WGS) entry which is preliminary data.</text>
</comment>
<proteinExistence type="predicted"/>
<dbReference type="InterPro" id="IPR029058">
    <property type="entry name" value="AB_hydrolase_fold"/>
</dbReference>
<protein>
    <submittedName>
        <fullName evidence="2">Uncharacterized protein</fullName>
    </submittedName>
</protein>
<evidence type="ECO:0000256" key="1">
    <source>
        <dbReference type="SAM" id="Phobius"/>
    </source>
</evidence>
<keyword evidence="1" id="KW-1133">Transmembrane helix</keyword>
<keyword evidence="3" id="KW-1185">Reference proteome</keyword>
<dbReference type="Gene3D" id="3.40.50.1820">
    <property type="entry name" value="alpha/beta hydrolase"/>
    <property type="match status" value="1"/>
</dbReference>
<dbReference type="AlphaFoldDB" id="A0A150G008"/>
<keyword evidence="1" id="KW-0812">Transmembrane</keyword>
<reference evidence="3" key="1">
    <citation type="journal article" date="2016" name="Nat. Commun.">
        <title>The Gonium pectorale genome demonstrates co-option of cell cycle regulation during the evolution of multicellularity.</title>
        <authorList>
            <person name="Hanschen E.R."/>
            <person name="Marriage T.N."/>
            <person name="Ferris P.J."/>
            <person name="Hamaji T."/>
            <person name="Toyoda A."/>
            <person name="Fujiyama A."/>
            <person name="Neme R."/>
            <person name="Noguchi H."/>
            <person name="Minakuchi Y."/>
            <person name="Suzuki M."/>
            <person name="Kawai-Toyooka H."/>
            <person name="Smith D.R."/>
            <person name="Sparks H."/>
            <person name="Anderson J."/>
            <person name="Bakaric R."/>
            <person name="Luria V."/>
            <person name="Karger A."/>
            <person name="Kirschner M.W."/>
            <person name="Durand P.M."/>
            <person name="Michod R.E."/>
            <person name="Nozaki H."/>
            <person name="Olson B.J."/>
        </authorList>
    </citation>
    <scope>NUCLEOTIDE SEQUENCE [LARGE SCALE GENOMIC DNA]</scope>
    <source>
        <strain evidence="3">NIES-2863</strain>
    </source>
</reference>
<dbReference type="OrthoDB" id="9974421at2759"/>
<gene>
    <name evidence="2" type="ORF">GPECTOR_99g809</name>
</gene>